<protein>
    <submittedName>
        <fullName evidence="1">Uncharacterized protein, UPF0254 family</fullName>
    </submittedName>
</protein>
<proteinExistence type="predicted"/>
<sequence length="166" mass="18308">MTFASAECFTHCQIGIKIHHLSAPYTPNPLPLKVVFAGFFPTVESAEKLLKIKLPKPQHTIKGIKVYDEKTDLEAAFLLARGVKDIFNAEIAIGSSAGIGRGAVVIIYNEKTYFLRSQVSANLLDSSAEEIKERSQSAAELTVKAIISLVKHKKIPPFLEALNWMK</sequence>
<dbReference type="Pfam" id="PF06787">
    <property type="entry name" value="HcgF"/>
    <property type="match status" value="1"/>
</dbReference>
<evidence type="ECO:0000313" key="1">
    <source>
        <dbReference type="EMBL" id="SMP19405.1"/>
    </source>
</evidence>
<name>A0ABY1NVY7_9BACT</name>
<organism evidence="1 2">
    <name type="scientific">Desulfurobacterium pacificum</name>
    <dbReference type="NCBI Taxonomy" id="240166"/>
    <lineage>
        <taxon>Bacteria</taxon>
        <taxon>Pseudomonadati</taxon>
        <taxon>Aquificota</taxon>
        <taxon>Aquificia</taxon>
        <taxon>Desulfurobacteriales</taxon>
        <taxon>Desulfurobacteriaceae</taxon>
        <taxon>Desulfurobacterium</taxon>
    </lineage>
</organism>
<dbReference type="InterPro" id="IPR009625">
    <property type="entry name" value="HcgF"/>
</dbReference>
<accession>A0ABY1NVY7</accession>
<reference evidence="1 2" key="1">
    <citation type="submission" date="2017-05" db="EMBL/GenBank/DDBJ databases">
        <authorList>
            <person name="Varghese N."/>
            <person name="Submissions S."/>
        </authorList>
    </citation>
    <scope>NUCLEOTIDE SEQUENCE [LARGE SCALE GENOMIC DNA]</scope>
    <source>
        <strain evidence="1 2">DSM 15522</strain>
    </source>
</reference>
<dbReference type="RefSeq" id="WP_283401118.1">
    <property type="nucleotide sequence ID" value="NZ_FXUB01000007.1"/>
</dbReference>
<dbReference type="EMBL" id="FXUB01000007">
    <property type="protein sequence ID" value="SMP19405.1"/>
    <property type="molecule type" value="Genomic_DNA"/>
</dbReference>
<dbReference type="Proteomes" id="UP001157911">
    <property type="component" value="Unassembled WGS sequence"/>
</dbReference>
<gene>
    <name evidence="1" type="ORF">SAMN06265339_1681</name>
</gene>
<keyword evidence="2" id="KW-1185">Reference proteome</keyword>
<evidence type="ECO:0000313" key="2">
    <source>
        <dbReference type="Proteomes" id="UP001157911"/>
    </source>
</evidence>
<comment type="caution">
    <text evidence="1">The sequence shown here is derived from an EMBL/GenBank/DDBJ whole genome shotgun (WGS) entry which is preliminary data.</text>
</comment>